<reference evidence="3" key="1">
    <citation type="submission" date="2022-11" db="EMBL/GenBank/DDBJ databases">
        <title>High-quality draft genome sequence of Galbibacter sp. strain CMA-7.</title>
        <authorList>
            <person name="Wei L."/>
            <person name="Dong C."/>
            <person name="Shao Z."/>
        </authorList>
    </citation>
    <scope>NUCLEOTIDE SEQUENCE</scope>
    <source>
        <strain evidence="3">CMA-7</strain>
    </source>
</reference>
<feature type="domain" description="DUF11" evidence="2">
    <location>
        <begin position="2509"/>
        <end position="2623"/>
    </location>
</feature>
<feature type="domain" description="DUF11" evidence="2">
    <location>
        <begin position="2109"/>
        <end position="2216"/>
    </location>
</feature>
<evidence type="ECO:0000313" key="4">
    <source>
        <dbReference type="Proteomes" id="UP001153642"/>
    </source>
</evidence>
<comment type="caution">
    <text evidence="3">The sequence shown here is derived from an EMBL/GenBank/DDBJ whole genome shotgun (WGS) entry which is preliminary data.</text>
</comment>
<dbReference type="PANTHER" id="PTHR34819">
    <property type="entry name" value="LARGE CYSTEINE-RICH PERIPLASMIC PROTEIN OMCB"/>
    <property type="match status" value="1"/>
</dbReference>
<feature type="region of interest" description="Disordered" evidence="1">
    <location>
        <begin position="1671"/>
        <end position="1698"/>
    </location>
</feature>
<feature type="region of interest" description="Disordered" evidence="1">
    <location>
        <begin position="1814"/>
        <end position="1834"/>
    </location>
</feature>
<evidence type="ECO:0000259" key="2">
    <source>
        <dbReference type="Pfam" id="PF01345"/>
    </source>
</evidence>
<dbReference type="PANTHER" id="PTHR34819:SF3">
    <property type="entry name" value="CELL SURFACE PROTEIN"/>
    <property type="match status" value="1"/>
</dbReference>
<dbReference type="NCBIfam" id="TIGR04131">
    <property type="entry name" value="Bac_Flav_CTERM"/>
    <property type="match status" value="1"/>
</dbReference>
<feature type="compositionally biased region" description="Acidic residues" evidence="1">
    <location>
        <begin position="1824"/>
        <end position="1834"/>
    </location>
</feature>
<feature type="domain" description="DUF11" evidence="2">
    <location>
        <begin position="2374"/>
        <end position="2493"/>
    </location>
</feature>
<protein>
    <submittedName>
        <fullName evidence="3">Gliding motility-associated C-terminal domain-containing protein</fullName>
    </submittedName>
</protein>
<feature type="compositionally biased region" description="Low complexity" evidence="1">
    <location>
        <begin position="1671"/>
        <end position="1686"/>
    </location>
</feature>
<feature type="region of interest" description="Disordered" evidence="1">
    <location>
        <begin position="2343"/>
        <end position="2362"/>
    </location>
</feature>
<dbReference type="Gene3D" id="2.60.40.10">
    <property type="entry name" value="Immunoglobulins"/>
    <property type="match status" value="15"/>
</dbReference>
<dbReference type="InterPro" id="IPR026341">
    <property type="entry name" value="T9SS_type_B"/>
</dbReference>
<dbReference type="Proteomes" id="UP001153642">
    <property type="component" value="Unassembled WGS sequence"/>
</dbReference>
<feature type="region of interest" description="Disordered" evidence="1">
    <location>
        <begin position="3123"/>
        <end position="3143"/>
    </location>
</feature>
<feature type="domain" description="DUF11" evidence="2">
    <location>
        <begin position="3422"/>
        <end position="3536"/>
    </location>
</feature>
<dbReference type="RefSeq" id="WP_277899087.1">
    <property type="nucleotide sequence ID" value="NZ_JAPMUA010000002.1"/>
</dbReference>
<gene>
    <name evidence="3" type="ORF">OSR52_07195</name>
</gene>
<dbReference type="InterPro" id="IPR001434">
    <property type="entry name" value="OmcB-like_DUF11"/>
</dbReference>
<feature type="domain" description="DUF11" evidence="2">
    <location>
        <begin position="1571"/>
        <end position="1686"/>
    </location>
</feature>
<dbReference type="Pfam" id="PF01345">
    <property type="entry name" value="DUF11"/>
    <property type="match status" value="16"/>
</dbReference>
<feature type="domain" description="DUF11" evidence="2">
    <location>
        <begin position="2890"/>
        <end position="3006"/>
    </location>
</feature>
<feature type="domain" description="DUF11" evidence="2">
    <location>
        <begin position="1844"/>
        <end position="1956"/>
    </location>
</feature>
<feature type="domain" description="DUF11" evidence="2">
    <location>
        <begin position="2239"/>
        <end position="2355"/>
    </location>
</feature>
<accession>A0ABT6FRA0</accession>
<feature type="domain" description="DUF11" evidence="2">
    <location>
        <begin position="1429"/>
        <end position="1541"/>
    </location>
</feature>
<feature type="compositionally biased region" description="Polar residues" evidence="1">
    <location>
        <begin position="2988"/>
        <end position="3006"/>
    </location>
</feature>
<keyword evidence="4" id="KW-1185">Reference proteome</keyword>
<dbReference type="InterPro" id="IPR051172">
    <property type="entry name" value="Chlamydia_OmcB"/>
</dbReference>
<feature type="compositionally biased region" description="Polar residues" evidence="1">
    <location>
        <begin position="2079"/>
        <end position="2091"/>
    </location>
</feature>
<feature type="domain" description="DUF11" evidence="2">
    <location>
        <begin position="2630"/>
        <end position="2734"/>
    </location>
</feature>
<name>A0ABT6FRA0_9FLAO</name>
<sequence length="3630" mass="379328">MAENNASLFMGIKAGTSFFAILSYLKKKLWLLFFLFMGIYNIHSQNCSVNAGIDETICGDVTSYNLSGSSSGDISSSTVWSQIAGPAVNIGDPNDMETVITGMLGGNTYTFQLSAICGDGVTVSQTVNISVEEITIANAGTDVTSCPDNSGGVIITGNTPANPGETGTWSIVGNNGAGVTINNATAPNTALSLAQGSAGTTTLRWTITGPEYALGVRCETYDEITITNYGGVEPVDAGPDQVLNSCYTVSQSTTLNGSFAGNGTGGQQGTWTFVSGTREPTIVSPNDNNTQVTGLFEGTYVFRWTVSGPCVNGSDTVTVTVDGASQDVTQATVQNRNQVFCDPSVTQTTLIGNEPDYAGETVLWRQTSGPPATITNPTSPTTAVTGLSYNNTYQFNYTIINETTGCSTATNVTVSYSDNNLSIDVNNGMDIIGECGQEVISIPFSTTGEGVNEYSIISGPPLAYSYPSDYQSFPNSSPLELTFEQSGTYKVSFRRRVTGDILSECDIATDQLNITISKAPTPANGGTNQVLACGVVFTELTGNNVDSGKSVWTQLIGPNQANIVNPFQRITGVTGLIPGIYVFRYTVNTAGGVCNSDTSVQSDVTVTVSDEIIDDDVDAGPDQTGICTGIEVQMEAATPLDGQTGTWTQVADAAPQTIVFENVNDPNTIATGFDDNNTTYTLLWTVENSASDCTTTGSDEVQITTSDTAGPTQADAGPDRCYSSGTSEISLEGNTPEILRETGLWTVSPAGPTFADATDPNTTVAISNDGEYTFTWIISPRIGGCIPTEDDVLIVIDGEATADAGPDQTSCASTFTMAASSSNGEGEWTQVVGPGGYTIADSTNPTTDITFTYSGTYIFEWTVSAGECSLASDQVELNVGLPPTQADAGPDQSICNGSNTVTLAANAYDGDTETGTWIIGEGATNTPTITDPTDPNTTVTGLITGTYTFIWSIKRDPNCEESSDEVQVTIGTPANAGADQNLCNATNVFLKAEEGSTGTWTQVSTTGSNAVIVQSPENSYIANAQIEPGTDYVFRFTTDTPGCVTSDDMTVVNTGPPAYSPIAGDDQNLCQGDLIPTNTYILGANLPPSGVTAEWRIAFQPEGGVATITDPSIPNTSITGLDVPGFYILEWNFSAGNCTTESDVVRLTVFPSPSQADAGPNQSNACILTAQMNAVAPTAGVGEWSFESDPSGGDAIIDSPNSPTTTISNITALGTYTLKWTVVTGPFHAPSNCAPTEDTVDITFTDDPPIVADAGDDQEICLIAPATSTTTILDAGDIPTDDTTVGTWTVVSGPNTPTFGNVNNANTSVLDLIAGEYELMWTTEKGGCSDQDTMTITVYNSPTTADAGPNQTIAEFTPLIMAANSPTVGVGLWSMLEGPTVAVFTNPGNPSSSVANLTKGTYYFTWTITNGVCASSSDVVRVDIIGSADLELTKSVSPGTASPGDVVTFTIDVFNNNVSGTSDATGVSVGDLIPNGYTLVPNTITNGGVYYSGNLAILWEDLEVALGETLTLQFQATVNKTGDYENRALITASDQIDPDSDSATGFDTDDLSDGITDDDEDSVTVTVESADLELTKSANVSEANIGEEVTFRLDLLNNGSGSASEISVKDTIPDGYTFVTGSASNGGIYNTGDNSITWSNISLNSGYTQALLYRATPNTTGTNYTNVAEITNSSNNDPDSDPNSSTDVDDLNDGIADDDETELTVPITQTDLSLSKTVSNASPNIGETVTFNLSVTNESTTDATNVAVQDYVPNGFNIVSVDANASFIGKTVTWTGFTVPAGGTVSGSFTAEVLAPQGTVNEYLNTAQITAMDQVDSDSTPNNDDGDQSEDDEDNALVTPQAADLSITKDVNDNNPEVGDIVTFTVVVTNDGSSNATGVEIVDVLPVGYTLETVTGGTASGNTATWLNQSIASGGTLTLNYTATVNSGMGGLLDHTNTVQITASDQFDPDSTPNNNKPTEDDQALVNVTLAGTFVDIEVTKEYSPTGIANPGSTITFTITAANTSTNDATGVVVTDLVRAGYTITGTNPSVGTYNTGNGAWDIGNLIAGQSETLTITVNVIANPDPEQYINIAQVTGLNENDIDSTPSNNDPTEDDQDQVNPSVEPLVDLNLSKTVNIPDPEVNTDVIFTLTILNEGVTTAPGVEITDILPSGYTFVNATTTDGTYDDGTGVWTLSNNLGVNKTETLQIEATVNVTGDYLNTAEVTASDFPDADSTPANGDIDEDDYAEASVTPIPLIDLSLTKSVDNLTPNIGDDVIFTLNVTNDGPSDATNVEVKDLLPAGLEYVSDNSGGAYDETTGIWTVGSIPLGATSTIEITAEVLLYEDPLPTADYLNIAEVFSADEEDTDSTPNNADDSEDDQAEVQITPNPTLVDLEVTKAVDNLTPVVGENVTFTVTITNNDNNPPETIVGATSVVVSDKLSTGYTFVSANASTGTYTENSGSWVIGDLAAGGTETLNIVVTVNATGNYANTAQVTDQDQPDLDSEPSNNDDTEDDYATIVVTPQFPADLALTKSVNVTTQDVGALVSFTVTITNNGPAIASGVEVTDLLPSGYTFVGANGPGTFNGTTGVWSIGQDIPVGATVNGIIVARVNATGDYLNTAEITAADQTDPDTTNNSDDAEVTPNTLIDLSLNKLVSKLLPDVGEEITFSLALTNDGPNEATNVEVTDLLPDGYTFVSSSGDGTYTDGTGIWSLPSLGAGETVFLQLNVTVNTAGTYLNTAEVTAADQQDVDSQPADGTGDDFAQMAVVPRMPTDIEVVKTVDDDTPGIGDEINYTITVYNNPNGGANISDATGVSVRDILPSGLSFVSASASVGDYDDAVGTWNIDNLANGATVTLTITARVRALGNYTNTAELIAADASDPDSTPGNGVEAEDDQSTVIITPVDNADLMLTKTVGNSTPNVGDNIQFILTVENQGPGIATGVSVTDVLPVGFTYIGSTATNGTYNSGTGVWDISTPILSGGSQTLTIVASVNASAGTANEYLNTSEITASDNTDPDSTPNNGDTSEDDYAEVLVTPASVIDLSVEKEVNVLRPDTGDEIIFTLTIENAGPSTATGVQVTDLIPDGYTYVSDDSAGLYDSTTGIWDVGTLTSGTSMIMNITVSVNSTGTYVNIAEVTAVNETDADSTPANGDADEDDQDQAQTLPRVTVDIEVEKTVNIQEPQTGDEIVFTIVTLNNGPSDATGVVVNDLLPSGYEFVSAVTIAGTYDEVTGGWNIGSLAENDLVTLEITATVLESGQYANTAELVALDQTDSDSTPNNNVEDEDDQSTVSPFPSGLADLSITKEVDNESPNIGDDVQFVIHLLNSGDSDATGVEVTDLLPAGFTYKSYFTTAGVYNPSTGVWRLNNIISKGETETLNITATVGAPTGNVEDFTNRVEITASDVDDPDSDPNTGFDVDDFNDGIPDDDEASVVVGPLSVDIGMEKTVDNETPSIGEQVVFTVTATNNSTTEATNIGIEDALPAGYEYVSNIPSSGIYDEANDIWTIPSIAGNSSATLQITVKVLDVNDYVNVASLAYVDQMDINPDNDRAEATIDPGCLTIFNEFSPNGDNINEFFHIDCISQYPNNRLEVYNRWGSLVHAEDGYNNDWDGTTDGKTTDKVLPTGTYYYILDLGDGSEPKTGWLYINK</sequence>
<feature type="compositionally biased region" description="Acidic residues" evidence="1">
    <location>
        <begin position="1687"/>
        <end position="1698"/>
    </location>
</feature>
<dbReference type="InterPro" id="IPR013783">
    <property type="entry name" value="Ig-like_fold"/>
</dbReference>
<proteinExistence type="predicted"/>
<feature type="region of interest" description="Disordered" evidence="1">
    <location>
        <begin position="2988"/>
        <end position="3010"/>
    </location>
</feature>
<feature type="domain" description="DUF11" evidence="2">
    <location>
        <begin position="3281"/>
        <end position="3395"/>
    </location>
</feature>
<organism evidence="3 4">
    <name type="scientific">Galbibacter pacificus</name>
    <dbReference type="NCBI Taxonomy" id="2996052"/>
    <lineage>
        <taxon>Bacteria</taxon>
        <taxon>Pseudomonadati</taxon>
        <taxon>Bacteroidota</taxon>
        <taxon>Flavobacteriia</taxon>
        <taxon>Flavobacteriales</taxon>
        <taxon>Flavobacteriaceae</taxon>
        <taxon>Galbibacter</taxon>
    </lineage>
</organism>
<feature type="domain" description="DUF11" evidence="2">
    <location>
        <begin position="3024"/>
        <end position="3134"/>
    </location>
</feature>
<feature type="region of interest" description="Disordered" evidence="1">
    <location>
        <begin position="3251"/>
        <end position="3274"/>
    </location>
</feature>
<dbReference type="Gene3D" id="2.60.40.1170">
    <property type="entry name" value="Mu homology domain, subdomain B"/>
    <property type="match status" value="3"/>
</dbReference>
<feature type="domain" description="DUF11" evidence="2">
    <location>
        <begin position="1976"/>
        <end position="2091"/>
    </location>
</feature>
<dbReference type="InterPro" id="IPR047589">
    <property type="entry name" value="DUF11_rpt"/>
</dbReference>
<feature type="domain" description="DUF11" evidence="2">
    <location>
        <begin position="1711"/>
        <end position="1824"/>
    </location>
</feature>
<dbReference type="Gene3D" id="2.60.40.3080">
    <property type="match status" value="3"/>
</dbReference>
<dbReference type="EMBL" id="JAPMUA010000002">
    <property type="protein sequence ID" value="MDG3585652.1"/>
    <property type="molecule type" value="Genomic_DNA"/>
</dbReference>
<dbReference type="NCBIfam" id="TIGR01451">
    <property type="entry name" value="B_ant_repeat"/>
    <property type="match status" value="16"/>
</dbReference>
<feature type="region of interest" description="Disordered" evidence="1">
    <location>
        <begin position="2079"/>
        <end position="2100"/>
    </location>
</feature>
<feature type="domain" description="DUF11" evidence="2">
    <location>
        <begin position="2756"/>
        <end position="2867"/>
    </location>
</feature>
<feature type="domain" description="DUF11" evidence="2">
    <location>
        <begin position="3152"/>
        <end position="3263"/>
    </location>
</feature>
<evidence type="ECO:0000313" key="3">
    <source>
        <dbReference type="EMBL" id="MDG3585652.1"/>
    </source>
</evidence>
<dbReference type="Pfam" id="PF13585">
    <property type="entry name" value="CHU_C"/>
    <property type="match status" value="1"/>
</dbReference>
<dbReference type="Pfam" id="PF22352">
    <property type="entry name" value="K319L-like_PKD"/>
    <property type="match status" value="2"/>
</dbReference>
<evidence type="ECO:0000256" key="1">
    <source>
        <dbReference type="SAM" id="MobiDB-lite"/>
    </source>
</evidence>